<dbReference type="GO" id="GO:0046961">
    <property type="term" value="F:proton-transporting ATPase activity, rotational mechanism"/>
    <property type="evidence" value="ECO:0007669"/>
    <property type="project" value="InterPro"/>
</dbReference>
<dbReference type="Gene3D" id="2.40.30.20">
    <property type="match status" value="1"/>
</dbReference>
<evidence type="ECO:0000313" key="16">
    <source>
        <dbReference type="Proteomes" id="UP000240042"/>
    </source>
</evidence>
<evidence type="ECO:0000259" key="14">
    <source>
        <dbReference type="Pfam" id="PF22919"/>
    </source>
</evidence>
<feature type="binding site" evidence="10">
    <location>
        <begin position="235"/>
        <end position="242"/>
    </location>
    <ligand>
        <name>ATP</name>
        <dbReference type="ChEBI" id="CHEBI:30616"/>
    </ligand>
</feature>
<keyword evidence="16" id="KW-1185">Reference proteome</keyword>
<evidence type="ECO:0000256" key="4">
    <source>
        <dbReference type="ARBA" id="ARBA00022781"/>
    </source>
</evidence>
<evidence type="ECO:0000313" key="15">
    <source>
        <dbReference type="EMBL" id="SFB77059.1"/>
    </source>
</evidence>
<comment type="function">
    <text evidence="9 10">Produces ATP from ADP in the presence of a proton gradient across the membrane. The V-type alpha chain is a catalytic subunit.</text>
</comment>
<keyword evidence="8 10" id="KW-0066">ATP synthesis</keyword>
<dbReference type="GO" id="GO:0005524">
    <property type="term" value="F:ATP binding"/>
    <property type="evidence" value="ECO:0007669"/>
    <property type="project" value="UniProtKB-UniRule"/>
</dbReference>
<evidence type="ECO:0000259" key="11">
    <source>
        <dbReference type="Pfam" id="PF00006"/>
    </source>
</evidence>
<dbReference type="PANTHER" id="PTHR43607:SF1">
    <property type="entry name" value="H(+)-TRANSPORTING TWO-SECTOR ATPASE"/>
    <property type="match status" value="1"/>
</dbReference>
<gene>
    <name evidence="10" type="primary">atpA</name>
    <name evidence="15" type="ORF">SAMN02745150_00723</name>
</gene>
<evidence type="ECO:0000256" key="8">
    <source>
        <dbReference type="ARBA" id="ARBA00023310"/>
    </source>
</evidence>
<name>A0A1I1DPY2_BREAD</name>
<evidence type="ECO:0000256" key="1">
    <source>
        <dbReference type="ARBA" id="ARBA00008936"/>
    </source>
</evidence>
<protein>
    <recommendedName>
        <fullName evidence="10">V-type ATP synthase alpha chain</fullName>
        <ecNumber evidence="10">7.1.2.2</ecNumber>
    </recommendedName>
    <alternativeName>
        <fullName evidence="10">V-ATPase subunit A</fullName>
    </alternativeName>
</protein>
<dbReference type="Gene3D" id="1.10.1140.10">
    <property type="entry name" value="Bovine Mitochondrial F1-atpase, Atp Synthase Beta Chain, Chain D, domain 3"/>
    <property type="match status" value="1"/>
</dbReference>
<dbReference type="SUPFAM" id="SSF47917">
    <property type="entry name" value="C-terminal domain of alpha and beta subunits of F1 ATP synthase"/>
    <property type="match status" value="1"/>
</dbReference>
<sequence length="601" mass="67229">MNSIGIIIKINGPLVTAILTEPVQLMEMVKVSELYLIGEILSVEGQEAVIQVYENTDGLTLGHPVFGTGMPLSVELGPGLLAHVFDGIQRPLREIADATHSIYLERGISVPALDRKKKWQFTPTVKMHDELQLGAEIGTVPETELIQHKIMLPPNISGLLLSIMPEGLYTIDDVIATVQDKYGNVHEIRLSHRWPVKIPRPYKERFLPTEPLMTGQRIIDIFFPAAKGGAIAIPGGFGTGKTITQHQLAKWSDAKIVVYVGCGERGNEITEVLEEFPHLIDPKTGAPLFDRTVMIANTSNMPVTAREASIYTGITIAEYYRDMGYDIAVMADSSSRWAEALRELSGRLEEIPAEEGFPAYLGSKLASFYERAGSVELRNGNKGSVTMIAAVSPPGGDFSEPVTQNTKRFVRAFWELDKALASARHYPSINWVQSYSEYADLVSEWWEKHVNSDTVVLRREAYDLLLRENKLQKIVRLIGPDALPDVERLVLEAARIIKEGFLKQNAYDAIDMYSSPQKQMWLLKLMMNFYHKAEEIINMGAPIFEIRSLESVPMLIRARLEIPNDDEAAFVKLENFVNDEMSALLIKYENVPQSIGAKNAY</sequence>
<keyword evidence="3 10" id="KW-0547">Nucleotide-binding</keyword>
<keyword evidence="4 10" id="KW-0375">Hydrogen ion transport</keyword>
<dbReference type="RefSeq" id="WP_200778561.1">
    <property type="nucleotide sequence ID" value="NZ_FOKY01000003.1"/>
</dbReference>
<dbReference type="EMBL" id="FOKY01000003">
    <property type="protein sequence ID" value="SFB77059.1"/>
    <property type="molecule type" value="Genomic_DNA"/>
</dbReference>
<dbReference type="Gene3D" id="2.40.50.100">
    <property type="match status" value="1"/>
</dbReference>
<dbReference type="STRING" id="34097.SAMN02745150_00723"/>
<dbReference type="GO" id="GO:0046933">
    <property type="term" value="F:proton-transporting ATP synthase activity, rotational mechanism"/>
    <property type="evidence" value="ECO:0007669"/>
    <property type="project" value="UniProtKB-UniRule"/>
</dbReference>
<dbReference type="NCBIfam" id="NF003220">
    <property type="entry name" value="PRK04192.1"/>
    <property type="match status" value="1"/>
</dbReference>
<reference evidence="16" key="1">
    <citation type="submission" date="2016-10" db="EMBL/GenBank/DDBJ databases">
        <authorList>
            <person name="Varghese N."/>
            <person name="Submissions S."/>
        </authorList>
    </citation>
    <scope>NUCLEOTIDE SEQUENCE [LARGE SCALE GENOMIC DNA]</scope>
    <source>
        <strain evidence="16">ATCC 43811</strain>
    </source>
</reference>
<dbReference type="SUPFAM" id="SSF50615">
    <property type="entry name" value="N-terminal domain of alpha and beta subunits of F1 ATP synthase"/>
    <property type="match status" value="1"/>
</dbReference>
<dbReference type="HAMAP" id="MF_00309">
    <property type="entry name" value="ATP_synth_A_arch"/>
    <property type="match status" value="1"/>
</dbReference>
<comment type="catalytic activity">
    <reaction evidence="10">
        <text>ATP + H2O + 4 H(+)(in) = ADP + phosphate + 5 H(+)(out)</text>
        <dbReference type="Rhea" id="RHEA:57720"/>
        <dbReference type="ChEBI" id="CHEBI:15377"/>
        <dbReference type="ChEBI" id="CHEBI:15378"/>
        <dbReference type="ChEBI" id="CHEBI:30616"/>
        <dbReference type="ChEBI" id="CHEBI:43474"/>
        <dbReference type="ChEBI" id="CHEBI:456216"/>
        <dbReference type="EC" id="7.1.2.2"/>
    </reaction>
</comment>
<dbReference type="PANTHER" id="PTHR43607">
    <property type="entry name" value="V-TYPE PROTON ATPASE CATALYTIC SUBUNIT A"/>
    <property type="match status" value="1"/>
</dbReference>
<dbReference type="InterPro" id="IPR027417">
    <property type="entry name" value="P-loop_NTPase"/>
</dbReference>
<dbReference type="GO" id="GO:0045259">
    <property type="term" value="C:proton-transporting ATP synthase complex"/>
    <property type="evidence" value="ECO:0007669"/>
    <property type="project" value="UniProtKB-ARBA"/>
</dbReference>
<dbReference type="SUPFAM" id="SSF52540">
    <property type="entry name" value="P-loop containing nucleoside triphosphate hydrolases"/>
    <property type="match status" value="1"/>
</dbReference>
<dbReference type="InterPro" id="IPR036121">
    <property type="entry name" value="ATPase_F1/V1/A1_a/bsu_N_sf"/>
</dbReference>
<dbReference type="Gene3D" id="3.40.50.300">
    <property type="entry name" value="P-loop containing nucleotide triphosphate hydrolases"/>
    <property type="match status" value="1"/>
</dbReference>
<keyword evidence="7 10" id="KW-0406">Ion transport</keyword>
<dbReference type="Pfam" id="PF16886">
    <property type="entry name" value="ATP-synt_ab_Xtn"/>
    <property type="match status" value="1"/>
</dbReference>
<dbReference type="InterPro" id="IPR020003">
    <property type="entry name" value="ATPase_a/bsu_AS"/>
</dbReference>
<dbReference type="AlphaFoldDB" id="A0A1I1DPY2"/>
<evidence type="ECO:0000256" key="2">
    <source>
        <dbReference type="ARBA" id="ARBA00022448"/>
    </source>
</evidence>
<dbReference type="InterPro" id="IPR004100">
    <property type="entry name" value="ATPase_F1/V1/A1_a/bsu_N"/>
</dbReference>
<dbReference type="InterPro" id="IPR055190">
    <property type="entry name" value="ATP-synt_VA_C"/>
</dbReference>
<evidence type="ECO:0000256" key="5">
    <source>
        <dbReference type="ARBA" id="ARBA00022840"/>
    </source>
</evidence>
<dbReference type="Pfam" id="PF22919">
    <property type="entry name" value="ATP-synt_VA_C"/>
    <property type="match status" value="1"/>
</dbReference>
<feature type="domain" description="ATP synthase A/B type C-terminal" evidence="14">
    <location>
        <begin position="444"/>
        <end position="538"/>
    </location>
</feature>
<dbReference type="GO" id="GO:0042777">
    <property type="term" value="P:proton motive force-driven plasma membrane ATP synthesis"/>
    <property type="evidence" value="ECO:0007669"/>
    <property type="project" value="UniProtKB-UniRule"/>
</dbReference>
<evidence type="ECO:0000259" key="12">
    <source>
        <dbReference type="Pfam" id="PF02874"/>
    </source>
</evidence>
<dbReference type="InterPro" id="IPR023366">
    <property type="entry name" value="ATP_synth_asu-like_sf"/>
</dbReference>
<comment type="similarity">
    <text evidence="1 10">Belongs to the ATPase alpha/beta chains family.</text>
</comment>
<organism evidence="15 16">
    <name type="scientific">Brevinema andersonii</name>
    <dbReference type="NCBI Taxonomy" id="34097"/>
    <lineage>
        <taxon>Bacteria</taxon>
        <taxon>Pseudomonadati</taxon>
        <taxon>Spirochaetota</taxon>
        <taxon>Spirochaetia</taxon>
        <taxon>Brevinematales</taxon>
        <taxon>Brevinemataceae</taxon>
        <taxon>Brevinema</taxon>
    </lineage>
</organism>
<dbReference type="CDD" id="cd01134">
    <property type="entry name" value="V_A-ATPase_A"/>
    <property type="match status" value="1"/>
</dbReference>
<dbReference type="CDD" id="cd18111">
    <property type="entry name" value="ATP-synt_V_A-type_alpha_C"/>
    <property type="match status" value="1"/>
</dbReference>
<feature type="domain" description="ATPase F1/V1/A1 complex alpha/beta subunit nucleotide-binding" evidence="11">
    <location>
        <begin position="215"/>
        <end position="436"/>
    </location>
</feature>
<dbReference type="InterPro" id="IPR031686">
    <property type="entry name" value="ATP-synth_a_Xtn"/>
</dbReference>
<evidence type="ECO:0000256" key="9">
    <source>
        <dbReference type="ARBA" id="ARBA00054855"/>
    </source>
</evidence>
<evidence type="ECO:0000256" key="6">
    <source>
        <dbReference type="ARBA" id="ARBA00022967"/>
    </source>
</evidence>
<dbReference type="Pfam" id="PF02874">
    <property type="entry name" value="ATP-synt_ab_N"/>
    <property type="match status" value="1"/>
</dbReference>
<evidence type="ECO:0000256" key="3">
    <source>
        <dbReference type="ARBA" id="ARBA00022741"/>
    </source>
</evidence>
<dbReference type="Pfam" id="PF00006">
    <property type="entry name" value="ATP-synt_ab"/>
    <property type="match status" value="1"/>
</dbReference>
<proteinExistence type="inferred from homology"/>
<keyword evidence="6 10" id="KW-1278">Translocase</keyword>
<dbReference type="InterPro" id="IPR024034">
    <property type="entry name" value="ATPase_F1/V1_b/a_C"/>
</dbReference>
<feature type="domain" description="ATPase F1/V1/A1 complex alpha/beta subunit N-terminal" evidence="12">
    <location>
        <begin position="7"/>
        <end position="69"/>
    </location>
</feature>
<accession>A0A1I1DPY2</accession>
<evidence type="ECO:0000259" key="13">
    <source>
        <dbReference type="Pfam" id="PF16886"/>
    </source>
</evidence>
<dbReference type="PROSITE" id="PS00152">
    <property type="entry name" value="ATPASE_ALPHA_BETA"/>
    <property type="match status" value="1"/>
</dbReference>
<keyword evidence="5 10" id="KW-0067">ATP-binding</keyword>
<dbReference type="Proteomes" id="UP000240042">
    <property type="component" value="Unassembled WGS sequence"/>
</dbReference>
<dbReference type="InterPro" id="IPR000194">
    <property type="entry name" value="ATPase_F1/V1/A1_a/bsu_nucl-bd"/>
</dbReference>
<evidence type="ECO:0000256" key="10">
    <source>
        <dbReference type="HAMAP-Rule" id="MF_00309"/>
    </source>
</evidence>
<dbReference type="InterPro" id="IPR022878">
    <property type="entry name" value="V-ATPase_asu"/>
</dbReference>
<dbReference type="EC" id="7.1.2.2" evidence="10"/>
<feature type="domain" description="ATPsynthase alpha/beta subunit barrel-sandwich" evidence="13">
    <location>
        <begin position="110"/>
        <end position="197"/>
    </location>
</feature>
<evidence type="ECO:0000256" key="7">
    <source>
        <dbReference type="ARBA" id="ARBA00023065"/>
    </source>
</evidence>
<keyword evidence="2 10" id="KW-0813">Transport</keyword>